<evidence type="ECO:0000313" key="3">
    <source>
        <dbReference type="Proteomes" id="UP001287059"/>
    </source>
</evidence>
<dbReference type="RefSeq" id="WP_320289936.1">
    <property type="nucleotide sequence ID" value="NZ_JAVIIW010000037.1"/>
</dbReference>
<accession>A0ABU4Y4A9</accession>
<proteinExistence type="predicted"/>
<sequence length="68" mass="7475">MAEPVRLLFLWRPAVRDPDDDILLEAAVNGQADAIVTFNLRDFGNAAQRFGIAIVPPGEALKRLEAKT</sequence>
<protein>
    <submittedName>
        <fullName evidence="2">PIN domain-containing protein</fullName>
    </submittedName>
</protein>
<evidence type="ECO:0000259" key="1">
    <source>
        <dbReference type="Pfam" id="PF13470"/>
    </source>
</evidence>
<keyword evidence="3" id="KW-1185">Reference proteome</keyword>
<dbReference type="InterPro" id="IPR002716">
    <property type="entry name" value="PIN_dom"/>
</dbReference>
<comment type="caution">
    <text evidence="2">The sequence shown here is derived from an EMBL/GenBank/DDBJ whole genome shotgun (WGS) entry which is preliminary data.</text>
</comment>
<dbReference type="Proteomes" id="UP001287059">
    <property type="component" value="Unassembled WGS sequence"/>
</dbReference>
<evidence type="ECO:0000313" key="2">
    <source>
        <dbReference type="EMBL" id="MDX8481784.1"/>
    </source>
</evidence>
<reference evidence="2 3" key="1">
    <citation type="submission" date="2023-08" db="EMBL/GenBank/DDBJ databases">
        <title>Implementing the SeqCode for naming new Mesorhizobium species isolated from Vachellia karroo root nodules.</title>
        <authorList>
            <person name="Van Lill M."/>
        </authorList>
    </citation>
    <scope>NUCLEOTIDE SEQUENCE [LARGE SCALE GENOMIC DNA]</scope>
    <source>
        <strain evidence="2 3">VK24D</strain>
    </source>
</reference>
<feature type="domain" description="PIN" evidence="1">
    <location>
        <begin position="5"/>
        <end position="40"/>
    </location>
</feature>
<name>A0ABU4Y4A9_9HYPH</name>
<dbReference type="Pfam" id="PF13470">
    <property type="entry name" value="PIN_3"/>
    <property type="match status" value="1"/>
</dbReference>
<dbReference type="EMBL" id="JAVIIW010000037">
    <property type="protein sequence ID" value="MDX8481784.1"/>
    <property type="molecule type" value="Genomic_DNA"/>
</dbReference>
<organism evidence="2 3">
    <name type="scientific">Mesorhizobium album</name>
    <dbReference type="NCBI Taxonomy" id="3072314"/>
    <lineage>
        <taxon>Bacteria</taxon>
        <taxon>Pseudomonadati</taxon>
        <taxon>Pseudomonadota</taxon>
        <taxon>Alphaproteobacteria</taxon>
        <taxon>Hyphomicrobiales</taxon>
        <taxon>Phyllobacteriaceae</taxon>
        <taxon>Mesorhizobium</taxon>
    </lineage>
</organism>
<gene>
    <name evidence="2" type="ORF">RFN28_25460</name>
</gene>